<keyword evidence="2" id="KW-1185">Reference proteome</keyword>
<sequence length="76" mass="8672">MQQHVLPENSTIGTGAGKQLHCNRGQIKRIVLRLCVNEVQWSERGNHQSCSSLKILNCFVYSLFIQVQGYELVKNK</sequence>
<proteinExistence type="predicted"/>
<name>A0A9P0I7K0_SPOLI</name>
<gene>
    <name evidence="1" type="ORF">SPLIT_LOCUS6764</name>
</gene>
<evidence type="ECO:0000313" key="1">
    <source>
        <dbReference type="EMBL" id="CAH1641408.1"/>
    </source>
</evidence>
<dbReference type="EMBL" id="LR824554">
    <property type="protein sequence ID" value="CAH1641408.1"/>
    <property type="molecule type" value="Genomic_DNA"/>
</dbReference>
<organism evidence="1 2">
    <name type="scientific">Spodoptera littoralis</name>
    <name type="common">Egyptian cotton leafworm</name>
    <dbReference type="NCBI Taxonomy" id="7109"/>
    <lineage>
        <taxon>Eukaryota</taxon>
        <taxon>Metazoa</taxon>
        <taxon>Ecdysozoa</taxon>
        <taxon>Arthropoda</taxon>
        <taxon>Hexapoda</taxon>
        <taxon>Insecta</taxon>
        <taxon>Pterygota</taxon>
        <taxon>Neoptera</taxon>
        <taxon>Endopterygota</taxon>
        <taxon>Lepidoptera</taxon>
        <taxon>Glossata</taxon>
        <taxon>Ditrysia</taxon>
        <taxon>Noctuoidea</taxon>
        <taxon>Noctuidae</taxon>
        <taxon>Amphipyrinae</taxon>
        <taxon>Spodoptera</taxon>
    </lineage>
</organism>
<accession>A0A9P0I7K0</accession>
<dbReference type="Proteomes" id="UP001153321">
    <property type="component" value="Chromosome 23"/>
</dbReference>
<dbReference type="AlphaFoldDB" id="A0A9P0I7K0"/>
<protein>
    <submittedName>
        <fullName evidence="1">Uncharacterized protein</fullName>
    </submittedName>
</protein>
<evidence type="ECO:0000313" key="2">
    <source>
        <dbReference type="Proteomes" id="UP001153321"/>
    </source>
</evidence>
<reference evidence="1" key="1">
    <citation type="submission" date="2022-02" db="EMBL/GenBank/DDBJ databases">
        <authorList>
            <person name="King R."/>
        </authorList>
    </citation>
    <scope>NUCLEOTIDE SEQUENCE</scope>
</reference>